<name>A0A1V0RLS5_9RHOB</name>
<dbReference type="AlphaFoldDB" id="A0A1V0RLS5"/>
<gene>
    <name evidence="2" type="ORF">ROSMUCSMR3_01223</name>
</gene>
<keyword evidence="1" id="KW-0812">Transmembrane</keyword>
<feature type="transmembrane region" description="Helical" evidence="1">
    <location>
        <begin position="63"/>
        <end position="83"/>
    </location>
</feature>
<keyword evidence="3" id="KW-1185">Reference proteome</keyword>
<keyword evidence="1" id="KW-1133">Transmembrane helix</keyword>
<feature type="transmembrane region" description="Helical" evidence="1">
    <location>
        <begin position="222"/>
        <end position="239"/>
    </location>
</feature>
<dbReference type="OrthoDB" id="9770040at2"/>
<feature type="transmembrane region" description="Helical" evidence="1">
    <location>
        <begin position="336"/>
        <end position="359"/>
    </location>
</feature>
<feature type="transmembrane region" description="Helical" evidence="1">
    <location>
        <begin position="90"/>
        <end position="111"/>
    </location>
</feature>
<evidence type="ECO:0000313" key="2">
    <source>
        <dbReference type="EMBL" id="ARE82717.1"/>
    </source>
</evidence>
<accession>A0A1V0RLS5</accession>
<sequence length="404" mass="42324">MTSTAEQMRSWRGPAVLSFGFRPFFLGAGLWAAGVMALWVLMLTGALSLPTGFDPVSWHAHEFLFGYLAAVIAGFMLTAVPNWTGRLPIVGWPLASLAALWLLGRVAVLVSAGVPPMAVALMDLAMPVVLGAVMLREIVAGKNWRNLIVLVMLAVFALGNGLFHWEAARGNYAGQGYGLRVGLAAVVMMIAVIGGRIIPSFTRNWLARRGPGRLPVTPMQRFDKLALLLLLGALGMWVVRPDGLATGGALVVAGVCHAMRLARWAGDRTGAEPLVWVLHLAYAFVPLGAFAIGLEGLSSGIFGMAAVQHLWMAGAAGLMTLAVMTRATLGHTGRPLTAGGGTVAIYLVLVVSVLARLAAGVLPAEAGMLHALSGAAWIGAFGGFAVLYGPLMLRQKPAKTIPAA</sequence>
<protein>
    <submittedName>
        <fullName evidence="2">NnrS protein</fullName>
    </submittedName>
</protein>
<reference evidence="2 3" key="1">
    <citation type="submission" date="2017-03" db="EMBL/GenBank/DDBJ databases">
        <title>Genome Sequence of Roseovarius mucosus strain SMR3 Isolated from a culture of the Diatom Skeletonema marinoi.</title>
        <authorList>
            <person name="Topel M."/>
            <person name="Pinder M."/>
            <person name="Johansson O.N."/>
            <person name="Kourtchenko O."/>
            <person name="Godhe A."/>
            <person name="Clarke A.K."/>
        </authorList>
    </citation>
    <scope>NUCLEOTIDE SEQUENCE [LARGE SCALE GENOMIC DNA]</scope>
    <source>
        <strain evidence="2 3">SMR3</strain>
    </source>
</reference>
<evidence type="ECO:0000313" key="3">
    <source>
        <dbReference type="Proteomes" id="UP000192273"/>
    </source>
</evidence>
<feature type="transmembrane region" description="Helical" evidence="1">
    <location>
        <begin position="274"/>
        <end position="294"/>
    </location>
</feature>
<organism evidence="2 3">
    <name type="scientific">Roseovarius mucosus</name>
    <dbReference type="NCBI Taxonomy" id="215743"/>
    <lineage>
        <taxon>Bacteria</taxon>
        <taxon>Pseudomonadati</taxon>
        <taxon>Pseudomonadota</taxon>
        <taxon>Alphaproteobacteria</taxon>
        <taxon>Rhodobacterales</taxon>
        <taxon>Roseobacteraceae</taxon>
        <taxon>Roseovarius</taxon>
    </lineage>
</organism>
<feature type="transmembrane region" description="Helical" evidence="1">
    <location>
        <begin position="245"/>
        <end position="262"/>
    </location>
</feature>
<feature type="transmembrane region" description="Helical" evidence="1">
    <location>
        <begin position="371"/>
        <end position="391"/>
    </location>
</feature>
<dbReference type="KEGG" id="rmm:ROSMUCSMR3_01223"/>
<dbReference type="Proteomes" id="UP000192273">
    <property type="component" value="Chromosome"/>
</dbReference>
<feature type="transmembrane region" description="Helical" evidence="1">
    <location>
        <begin position="300"/>
        <end position="324"/>
    </location>
</feature>
<proteinExistence type="predicted"/>
<dbReference type="Pfam" id="PF05940">
    <property type="entry name" value="NnrS"/>
    <property type="match status" value="1"/>
</dbReference>
<dbReference type="RefSeq" id="WP_081506757.1">
    <property type="nucleotide sequence ID" value="NZ_CP020474.1"/>
</dbReference>
<feature type="transmembrane region" description="Helical" evidence="1">
    <location>
        <begin position="117"/>
        <end position="135"/>
    </location>
</feature>
<keyword evidence="1" id="KW-0472">Membrane</keyword>
<dbReference type="InterPro" id="IPR010266">
    <property type="entry name" value="NnrS"/>
</dbReference>
<feature type="transmembrane region" description="Helical" evidence="1">
    <location>
        <begin position="177"/>
        <end position="201"/>
    </location>
</feature>
<evidence type="ECO:0000256" key="1">
    <source>
        <dbReference type="SAM" id="Phobius"/>
    </source>
</evidence>
<feature type="transmembrane region" description="Helical" evidence="1">
    <location>
        <begin position="21"/>
        <end position="43"/>
    </location>
</feature>
<feature type="transmembrane region" description="Helical" evidence="1">
    <location>
        <begin position="147"/>
        <end position="165"/>
    </location>
</feature>
<dbReference type="EMBL" id="CP020474">
    <property type="protein sequence ID" value="ARE82717.1"/>
    <property type="molecule type" value="Genomic_DNA"/>
</dbReference>